<evidence type="ECO:0000256" key="7">
    <source>
        <dbReference type="ARBA" id="ARBA00022801"/>
    </source>
</evidence>
<keyword evidence="6" id="KW-0479">Metal-binding</keyword>
<dbReference type="Pfam" id="PF13023">
    <property type="entry name" value="HD_3"/>
    <property type="match status" value="1"/>
</dbReference>
<comment type="cofactor">
    <cofactor evidence="3">
        <name>Co(2+)</name>
        <dbReference type="ChEBI" id="CHEBI:48828"/>
    </cofactor>
</comment>
<dbReference type="AlphaFoldDB" id="A0A0A7GFN8"/>
<feature type="domain" description="HD/PDEase" evidence="8">
    <location>
        <begin position="28"/>
        <end position="134"/>
    </location>
</feature>
<dbReference type="GO" id="GO:0005737">
    <property type="term" value="C:cytoplasm"/>
    <property type="evidence" value="ECO:0007669"/>
    <property type="project" value="TreeGrafter"/>
</dbReference>
<dbReference type="KEGG" id="gac:GACE_1811"/>
<dbReference type="EC" id="3.1.3.89" evidence="5"/>
<dbReference type="PANTHER" id="PTHR11845">
    <property type="entry name" value="5'-DEOXYNUCLEOTIDASE HDDC2"/>
    <property type="match status" value="1"/>
</dbReference>
<evidence type="ECO:0000256" key="3">
    <source>
        <dbReference type="ARBA" id="ARBA00001941"/>
    </source>
</evidence>
<evidence type="ECO:0000313" key="9">
    <source>
        <dbReference type="EMBL" id="AIY90839.1"/>
    </source>
</evidence>
<dbReference type="Gene3D" id="1.10.3210.10">
    <property type="entry name" value="Hypothetical protein af1432"/>
    <property type="match status" value="1"/>
</dbReference>
<dbReference type="InterPro" id="IPR039356">
    <property type="entry name" value="YfbR/HDDC2"/>
</dbReference>
<evidence type="ECO:0000256" key="1">
    <source>
        <dbReference type="ARBA" id="ARBA00001638"/>
    </source>
</evidence>
<dbReference type="SMART" id="SM00471">
    <property type="entry name" value="HDc"/>
    <property type="match status" value="1"/>
</dbReference>
<gene>
    <name evidence="9" type="ORF">GACE_1811</name>
</gene>
<dbReference type="GO" id="GO:0046872">
    <property type="term" value="F:metal ion binding"/>
    <property type="evidence" value="ECO:0007669"/>
    <property type="project" value="UniProtKB-KW"/>
</dbReference>
<dbReference type="HOGENOM" id="CLU_039453_4_2_2"/>
<evidence type="ECO:0000256" key="4">
    <source>
        <dbReference type="ARBA" id="ARBA00011738"/>
    </source>
</evidence>
<protein>
    <recommendedName>
        <fullName evidence="5">5'-deoxynucleotidase</fullName>
        <ecNumber evidence="5">3.1.3.89</ecNumber>
    </recommendedName>
</protein>
<evidence type="ECO:0000256" key="6">
    <source>
        <dbReference type="ARBA" id="ARBA00022723"/>
    </source>
</evidence>
<sequence length="174" mass="19844">MPLERLIFELASLKSVPRSGWLKVGIENPESVAEHSFLSAVIAFFLGLMEYGNLDDAAKCGIAALFHDSAEARTLDLHKLAKMYVDVDTEKAFDDQMDFEEAGLLKDMLERYADIVHDADKLELYVQSRIYGLRNSDAELFGQNIELKTSSGQSLYRKLENTDPRWWMEFEVRG</sequence>
<comment type="cofactor">
    <cofactor evidence="2">
        <name>Mn(2+)</name>
        <dbReference type="ChEBI" id="CHEBI:29035"/>
    </cofactor>
</comment>
<dbReference type="EMBL" id="CP009552">
    <property type="protein sequence ID" value="AIY90839.1"/>
    <property type="molecule type" value="Genomic_DNA"/>
</dbReference>
<evidence type="ECO:0000256" key="2">
    <source>
        <dbReference type="ARBA" id="ARBA00001936"/>
    </source>
</evidence>
<comment type="subunit">
    <text evidence="4">Homodimer.</text>
</comment>
<dbReference type="Proteomes" id="UP000030624">
    <property type="component" value="Chromosome"/>
</dbReference>
<dbReference type="RefSeq" id="WP_048092818.1">
    <property type="nucleotide sequence ID" value="NZ_CP009552.1"/>
</dbReference>
<dbReference type="InterPro" id="IPR006674">
    <property type="entry name" value="HD_domain"/>
</dbReference>
<dbReference type="SUPFAM" id="SSF109604">
    <property type="entry name" value="HD-domain/PDEase-like"/>
    <property type="match status" value="1"/>
</dbReference>
<dbReference type="STRING" id="565033.GACE_1811"/>
<dbReference type="InterPro" id="IPR003607">
    <property type="entry name" value="HD/PDEase_dom"/>
</dbReference>
<proteinExistence type="predicted"/>
<evidence type="ECO:0000256" key="5">
    <source>
        <dbReference type="ARBA" id="ARBA00012964"/>
    </source>
</evidence>
<name>A0A0A7GFN8_GEOAI</name>
<keyword evidence="7" id="KW-0378">Hydrolase</keyword>
<comment type="catalytic activity">
    <reaction evidence="1">
        <text>a 2'-deoxyribonucleoside 5'-phosphate + H2O = a 2'-deoxyribonucleoside + phosphate</text>
        <dbReference type="Rhea" id="RHEA:36167"/>
        <dbReference type="ChEBI" id="CHEBI:15377"/>
        <dbReference type="ChEBI" id="CHEBI:18274"/>
        <dbReference type="ChEBI" id="CHEBI:43474"/>
        <dbReference type="ChEBI" id="CHEBI:65317"/>
        <dbReference type="EC" id="3.1.3.89"/>
    </reaction>
</comment>
<dbReference type="GO" id="GO:0002953">
    <property type="term" value="F:5'-deoxynucleotidase activity"/>
    <property type="evidence" value="ECO:0007669"/>
    <property type="project" value="UniProtKB-EC"/>
</dbReference>
<dbReference type="GeneID" id="24798388"/>
<evidence type="ECO:0000259" key="8">
    <source>
        <dbReference type="SMART" id="SM00471"/>
    </source>
</evidence>
<dbReference type="eggNOG" id="arCOG04311">
    <property type="taxonomic scope" value="Archaea"/>
</dbReference>
<organism evidence="9">
    <name type="scientific">Geoglobus acetivorans</name>
    <dbReference type="NCBI Taxonomy" id="565033"/>
    <lineage>
        <taxon>Archaea</taxon>
        <taxon>Methanobacteriati</taxon>
        <taxon>Methanobacteriota</taxon>
        <taxon>Archaeoglobi</taxon>
        <taxon>Archaeoglobales</taxon>
        <taxon>Archaeoglobaceae</taxon>
        <taxon>Geoglobus</taxon>
    </lineage>
</organism>
<accession>A0A0A7GFN8</accession>
<reference evidence="9" key="1">
    <citation type="journal article" date="2015" name="Appl. Environ. Microbiol.">
        <title>The Geoglobus acetivorans genome: Fe(III) reduction, acetate utilization, autotrophic growth, and degradation of aromatic compounds in a hyperthermophilic archaeon.</title>
        <authorList>
            <person name="Mardanov A.V."/>
            <person name="Slododkina G.B."/>
            <person name="Slobodkin A.I."/>
            <person name="Beletsky A.V."/>
            <person name="Gavrilov S.N."/>
            <person name="Kublanov I.V."/>
            <person name="Bonch-Osmolovskaya E.A."/>
            <person name="Skryabin K.G."/>
            <person name="Ravin N.V."/>
        </authorList>
    </citation>
    <scope>NUCLEOTIDE SEQUENCE [LARGE SCALE GENOMIC DNA]</scope>
    <source>
        <strain evidence="9">SBH6</strain>
    </source>
</reference>
<dbReference type="PANTHER" id="PTHR11845:SF13">
    <property type="entry name" value="5'-DEOXYNUCLEOTIDASE HDDC2"/>
    <property type="match status" value="1"/>
</dbReference>